<dbReference type="EMBL" id="JABKKJ010000015">
    <property type="protein sequence ID" value="NPE25648.1"/>
    <property type="molecule type" value="Genomic_DNA"/>
</dbReference>
<organism evidence="2 3">
    <name type="scientific">Xylanibacter caecicola</name>
    <dbReference type="NCBI Taxonomy" id="2736294"/>
    <lineage>
        <taxon>Bacteria</taxon>
        <taxon>Pseudomonadati</taxon>
        <taxon>Bacteroidota</taxon>
        <taxon>Bacteroidia</taxon>
        <taxon>Bacteroidales</taxon>
        <taxon>Prevotellaceae</taxon>
        <taxon>Xylanibacter</taxon>
    </lineage>
</organism>
<feature type="domain" description="Lipocalin-like" evidence="1">
    <location>
        <begin position="39"/>
        <end position="128"/>
    </location>
</feature>
<dbReference type="Pfam" id="PF13648">
    <property type="entry name" value="Lipocalin_4"/>
    <property type="match status" value="1"/>
</dbReference>
<accession>A0ABX2B2Z3</accession>
<evidence type="ECO:0000259" key="1">
    <source>
        <dbReference type="Pfam" id="PF13648"/>
    </source>
</evidence>
<dbReference type="InterPro" id="IPR024311">
    <property type="entry name" value="Lipocalin-like"/>
</dbReference>
<reference evidence="2 3" key="1">
    <citation type="submission" date="2020-05" db="EMBL/GenBank/DDBJ databases">
        <title>Distinct polysaccharide utilization as determinants for interspecies competition between intestinal Prevotella spp.</title>
        <authorList>
            <person name="Galvez E.J.C."/>
            <person name="Iljazovic A."/>
            <person name="Strowig T."/>
        </authorList>
    </citation>
    <scope>NUCLEOTIDE SEQUENCE [LARGE SCALE GENOMIC DNA]</scope>
    <source>
        <strain evidence="2 3">PCHR</strain>
    </source>
</reference>
<keyword evidence="3" id="KW-1185">Reference proteome</keyword>
<comment type="caution">
    <text evidence="2">The sequence shown here is derived from an EMBL/GenBank/DDBJ whole genome shotgun (WGS) entry which is preliminary data.</text>
</comment>
<proteinExistence type="predicted"/>
<dbReference type="RefSeq" id="WP_172345114.1">
    <property type="nucleotide sequence ID" value="NZ_CASYYZ010000096.1"/>
</dbReference>
<name>A0ABX2B2Z3_9BACT</name>
<gene>
    <name evidence="2" type="ORF">HPS54_09005</name>
</gene>
<dbReference type="Proteomes" id="UP000820977">
    <property type="component" value="Unassembled WGS sequence"/>
</dbReference>
<protein>
    <recommendedName>
        <fullName evidence="1">Lipocalin-like domain-containing protein</fullName>
    </recommendedName>
</protein>
<evidence type="ECO:0000313" key="2">
    <source>
        <dbReference type="EMBL" id="NPE25648.1"/>
    </source>
</evidence>
<sequence length="154" mass="17382">MLSFIFLCSCFLIGCSSSDDGGSGDDGGNEGMEYKMSDLVGTWEIVHTKYTRRENGKITDTGSENVADEHNRFVFYANGNFEFLEYDGGSKWHQDGKGTFYLRNGVFVFEGNDFEDAQILSLSKTKLVAKYKVTEEKGSSFIETEYTDTMERIE</sequence>
<evidence type="ECO:0000313" key="3">
    <source>
        <dbReference type="Proteomes" id="UP000820977"/>
    </source>
</evidence>